<dbReference type="InterPro" id="IPR017998">
    <property type="entry name" value="Chaperone_TCP-1"/>
</dbReference>
<dbReference type="PANTHER" id="PTHR11353">
    <property type="entry name" value="CHAPERONIN"/>
    <property type="match status" value="1"/>
</dbReference>
<comment type="caution">
    <text evidence="8">The sequence shown here is derived from an EMBL/GenBank/DDBJ whole genome shotgun (WGS) entry which is preliminary data.</text>
</comment>
<dbReference type="InterPro" id="IPR002194">
    <property type="entry name" value="Chaperonin_TCP-1_CS"/>
</dbReference>
<dbReference type="SUPFAM" id="SSF48592">
    <property type="entry name" value="GroEL equatorial domain-like"/>
    <property type="match status" value="1"/>
</dbReference>
<dbReference type="Pfam" id="PF00118">
    <property type="entry name" value="Cpn60_TCP1"/>
    <property type="match status" value="1"/>
</dbReference>
<dbReference type="SUPFAM" id="SSF52029">
    <property type="entry name" value="GroEL apical domain-like"/>
    <property type="match status" value="1"/>
</dbReference>
<comment type="function">
    <text evidence="1">Molecular chaperone; assists the folding of proteins upon ATP hydrolysis.</text>
</comment>
<dbReference type="PROSITE" id="PS00750">
    <property type="entry name" value="TCP1_1"/>
    <property type="match status" value="1"/>
</dbReference>
<dbReference type="Gene3D" id="3.30.260.10">
    <property type="entry name" value="TCP-1-like chaperonin intermediate domain"/>
    <property type="match status" value="1"/>
</dbReference>
<dbReference type="PRINTS" id="PR00304">
    <property type="entry name" value="TCOMPLEXTCP1"/>
</dbReference>
<protein>
    <submittedName>
        <fullName evidence="8">T-complex protein 1 subunit eta</fullName>
    </submittedName>
</protein>
<dbReference type="InterPro" id="IPR027410">
    <property type="entry name" value="TCP-1-like_intermed_sf"/>
</dbReference>
<evidence type="ECO:0000313" key="9">
    <source>
        <dbReference type="Proteomes" id="UP001516464"/>
    </source>
</evidence>
<organism evidence="8 9">
    <name type="scientific">Astathelohania contejeani</name>
    <dbReference type="NCBI Taxonomy" id="164912"/>
    <lineage>
        <taxon>Eukaryota</taxon>
        <taxon>Fungi</taxon>
        <taxon>Fungi incertae sedis</taxon>
        <taxon>Microsporidia</taxon>
        <taxon>Astathelohaniidae</taxon>
        <taxon>Astathelohania</taxon>
    </lineage>
</organism>
<evidence type="ECO:0000256" key="6">
    <source>
        <dbReference type="ARBA" id="ARBA00023186"/>
    </source>
</evidence>
<dbReference type="Gene3D" id="3.50.7.10">
    <property type="entry name" value="GroEL"/>
    <property type="match status" value="1"/>
</dbReference>
<dbReference type="InterPro" id="IPR027409">
    <property type="entry name" value="GroEL-like_apical_dom_sf"/>
</dbReference>
<evidence type="ECO:0000256" key="3">
    <source>
        <dbReference type="ARBA" id="ARBA00011381"/>
    </source>
</evidence>
<evidence type="ECO:0000256" key="7">
    <source>
        <dbReference type="RuleBase" id="RU004187"/>
    </source>
</evidence>
<dbReference type="InterPro" id="IPR002423">
    <property type="entry name" value="Cpn60/GroEL/TCP-1"/>
</dbReference>
<comment type="similarity">
    <text evidence="2 7">Belongs to the TCP-1 chaperonin family.</text>
</comment>
<keyword evidence="5 7" id="KW-0067">ATP-binding</keyword>
<gene>
    <name evidence="8" type="primary">CCT7</name>
    <name evidence="8" type="ORF">TCON_0558</name>
</gene>
<name>A0ABQ7I1E0_9MICR</name>
<dbReference type="PROSITE" id="PS00995">
    <property type="entry name" value="TCP1_3"/>
    <property type="match status" value="1"/>
</dbReference>
<keyword evidence="4 7" id="KW-0547">Nucleotide-binding</keyword>
<evidence type="ECO:0000256" key="1">
    <source>
        <dbReference type="ARBA" id="ARBA00002912"/>
    </source>
</evidence>
<proteinExistence type="inferred from homology"/>
<evidence type="ECO:0000256" key="5">
    <source>
        <dbReference type="ARBA" id="ARBA00022840"/>
    </source>
</evidence>
<dbReference type="SUPFAM" id="SSF54849">
    <property type="entry name" value="GroEL-intermediate domain like"/>
    <property type="match status" value="1"/>
</dbReference>
<evidence type="ECO:0000313" key="8">
    <source>
        <dbReference type="EMBL" id="KAF7684236.1"/>
    </source>
</evidence>
<keyword evidence="9" id="KW-1185">Reference proteome</keyword>
<evidence type="ECO:0000256" key="2">
    <source>
        <dbReference type="ARBA" id="ARBA00008020"/>
    </source>
</evidence>
<dbReference type="PROSITE" id="PS00751">
    <property type="entry name" value="TCP1_2"/>
    <property type="match status" value="1"/>
</dbReference>
<keyword evidence="6 7" id="KW-0143">Chaperone</keyword>
<reference evidence="8 9" key="1">
    <citation type="submission" date="2019-01" db="EMBL/GenBank/DDBJ databases">
        <title>Genomes sequencing and comparative genomics of infectious freshwater microsporidia, Cucumispora dikerogammari and Thelohania contejeani.</title>
        <authorList>
            <person name="Cormier A."/>
            <person name="Giraud I."/>
            <person name="Wattier R."/>
            <person name="Teixeira M."/>
            <person name="Grandjean F."/>
            <person name="Rigaud T."/>
            <person name="Cordaux R."/>
        </authorList>
    </citation>
    <scope>NUCLEOTIDE SEQUENCE [LARGE SCALE GENOMIC DNA]</scope>
    <source>
        <strain evidence="8">T1</strain>
        <tissue evidence="8">Spores</tissue>
    </source>
</reference>
<dbReference type="EMBL" id="SBIQ01000022">
    <property type="protein sequence ID" value="KAF7684236.1"/>
    <property type="molecule type" value="Genomic_DNA"/>
</dbReference>
<dbReference type="Proteomes" id="UP001516464">
    <property type="component" value="Unassembled WGS sequence"/>
</dbReference>
<dbReference type="Gene3D" id="1.10.560.10">
    <property type="entry name" value="GroEL-like equatorial domain"/>
    <property type="match status" value="1"/>
</dbReference>
<evidence type="ECO:0000256" key="4">
    <source>
        <dbReference type="ARBA" id="ARBA00022741"/>
    </source>
</evidence>
<comment type="subunit">
    <text evidence="3">Component of the T-complex protein 1 (TCP1) complex.</text>
</comment>
<sequence length="506" mass="56002">MNQITAQECKDTREGKPQLISNIEIWSSIAEYLKTTLGPYGMDKMFVKGNDLLITNDGATILKNMQLSHPAGKLLASISEAQDKEVGDGTTSVVVLASAILCSLKPLIKEDFPLEIIVECLDESMKSCLEILEGLAIKYDNSLLTKLAETTLSSKILKEEKTFFGKMVVRASKGDSENLGIKKVQGGSFSDSVLVEGVAFEKCFTYAGYEQQPKKIVNPAVLACNIELEWKSERDNAEIRVSSVEDYESFVNAEWSIIRTKLDQIINSGAKVVLSLLPIGDYATQYFARKGIFCAGRVSKDDLERVVKMGGGRIVNSTNHLDGALGYCDVFEERQCGKTRYNYFSKSSDNTPTTIILRGPGEEILNEMERSLHDALCVVRKVSQFNQVVTGGGSVDIQLSRKVRELAFASSNKKMFVFRAIAQALEVIPFQLATNFGLDAVSTMQEIRRYHEEGYKHYGVNLEKICSDMLEDGVVEPLMVKKNMIKAAFGAVKGLIMIDSTLMTKL</sequence>
<dbReference type="InterPro" id="IPR027413">
    <property type="entry name" value="GROEL-like_equatorial_sf"/>
</dbReference>
<accession>A0ABQ7I1E0</accession>